<organism evidence="4 5">
    <name type="scientific">Thyridium curvatum</name>
    <dbReference type="NCBI Taxonomy" id="1093900"/>
    <lineage>
        <taxon>Eukaryota</taxon>
        <taxon>Fungi</taxon>
        <taxon>Dikarya</taxon>
        <taxon>Ascomycota</taxon>
        <taxon>Pezizomycotina</taxon>
        <taxon>Sordariomycetes</taxon>
        <taxon>Sordariomycetidae</taxon>
        <taxon>Thyridiales</taxon>
        <taxon>Thyridiaceae</taxon>
        <taxon>Thyridium</taxon>
    </lineage>
</organism>
<dbReference type="GeneID" id="41968162"/>
<protein>
    <submittedName>
        <fullName evidence="4">Uncharacterized protein</fullName>
    </submittedName>
</protein>
<keyword evidence="2" id="KW-0521">NADP</keyword>
<comment type="similarity">
    <text evidence="1">Belongs to the short-chain dehydrogenases/reductases (SDR) family.</text>
</comment>
<name>A0A507B6S0_9PEZI</name>
<dbReference type="Gene3D" id="3.40.50.720">
    <property type="entry name" value="NAD(P)-binding Rossmann-like Domain"/>
    <property type="match status" value="1"/>
</dbReference>
<dbReference type="InParanoid" id="A0A507B6S0"/>
<dbReference type="RefSeq" id="XP_030994249.1">
    <property type="nucleotide sequence ID" value="XM_031141868.1"/>
</dbReference>
<evidence type="ECO:0000256" key="3">
    <source>
        <dbReference type="ARBA" id="ARBA00023002"/>
    </source>
</evidence>
<dbReference type="PANTHER" id="PTHR24321">
    <property type="entry name" value="DEHYDROGENASES, SHORT CHAIN"/>
    <property type="match status" value="1"/>
</dbReference>
<dbReference type="PRINTS" id="PR00080">
    <property type="entry name" value="SDRFAMILY"/>
</dbReference>
<dbReference type="PRINTS" id="PR00081">
    <property type="entry name" value="GDHRDH"/>
</dbReference>
<reference evidence="4 5" key="1">
    <citation type="submission" date="2019-06" db="EMBL/GenBank/DDBJ databases">
        <title>Draft genome sequence of the filamentous fungus Phialemoniopsis curvata isolated from diesel fuel.</title>
        <authorList>
            <person name="Varaljay V.A."/>
            <person name="Lyon W.J."/>
            <person name="Crouch A.L."/>
            <person name="Drake C.E."/>
            <person name="Hollomon J.M."/>
            <person name="Nadeau L.J."/>
            <person name="Nunn H.S."/>
            <person name="Stevenson B.S."/>
            <person name="Bojanowski C.L."/>
            <person name="Crookes-Goodson W.J."/>
        </authorList>
    </citation>
    <scope>NUCLEOTIDE SEQUENCE [LARGE SCALE GENOMIC DNA]</scope>
    <source>
        <strain evidence="4 5">D216</strain>
    </source>
</reference>
<comment type="caution">
    <text evidence="4">The sequence shown here is derived from an EMBL/GenBank/DDBJ whole genome shotgun (WGS) entry which is preliminary data.</text>
</comment>
<dbReference type="SUPFAM" id="SSF51735">
    <property type="entry name" value="NAD(P)-binding Rossmann-fold domains"/>
    <property type="match status" value="1"/>
</dbReference>
<dbReference type="Pfam" id="PF13561">
    <property type="entry name" value="adh_short_C2"/>
    <property type="match status" value="1"/>
</dbReference>
<sequence length="309" mass="32924">METHFSNHLSESVRSVVYSSLIPTCPLIPSPRTHHSAEDFGDMGDLLKGVALVTGAGSEGIGQATCIALVQHGIKQLAVLDINADGLAETKRLVNEVREVNVLELQVDLAEEHSIISGVQQANDHFGRIDILINNAAIAGAISPSTNVATSDFHKIIDVNLVGLWICQREVIKRMLQQEPIKQRTGPASRGVIVNLSSTYGLVSPPALLSVPAYVASKHGILGITKTDANTYAKDGIRINAICPGYVNTPAMRAAARSSELVQEEEKKVPMGRFGEPSELAEVICFLASPMSSYMTGSAVVVDGGFTSI</sequence>
<proteinExistence type="inferred from homology"/>
<dbReference type="AlphaFoldDB" id="A0A507B6S0"/>
<keyword evidence="5" id="KW-1185">Reference proteome</keyword>
<dbReference type="FunFam" id="3.40.50.720:FF:000084">
    <property type="entry name" value="Short-chain dehydrogenase reductase"/>
    <property type="match status" value="1"/>
</dbReference>
<evidence type="ECO:0000256" key="2">
    <source>
        <dbReference type="ARBA" id="ARBA00022857"/>
    </source>
</evidence>
<dbReference type="GO" id="GO:0016491">
    <property type="term" value="F:oxidoreductase activity"/>
    <property type="evidence" value="ECO:0007669"/>
    <property type="project" value="UniProtKB-KW"/>
</dbReference>
<dbReference type="InterPro" id="IPR002347">
    <property type="entry name" value="SDR_fam"/>
</dbReference>
<dbReference type="STRING" id="1093900.A0A507B6S0"/>
<dbReference type="EMBL" id="SKBQ01000003">
    <property type="protein sequence ID" value="TPX12538.1"/>
    <property type="molecule type" value="Genomic_DNA"/>
</dbReference>
<dbReference type="Proteomes" id="UP000319257">
    <property type="component" value="Unassembled WGS sequence"/>
</dbReference>
<evidence type="ECO:0000313" key="5">
    <source>
        <dbReference type="Proteomes" id="UP000319257"/>
    </source>
</evidence>
<evidence type="ECO:0000256" key="1">
    <source>
        <dbReference type="ARBA" id="ARBA00006484"/>
    </source>
</evidence>
<dbReference type="OrthoDB" id="5840532at2759"/>
<gene>
    <name evidence="4" type="ORF">E0L32_000715</name>
</gene>
<dbReference type="InterPro" id="IPR036291">
    <property type="entry name" value="NAD(P)-bd_dom_sf"/>
</dbReference>
<dbReference type="PANTHER" id="PTHR24321:SF12">
    <property type="entry name" value="SHORT-CHAIN DEHYDROGENASE_REDUCTASE FAMILY, PUTATIVE (AFU_ORTHOLOGUE AFUA_5G14340)-RELATED"/>
    <property type="match status" value="1"/>
</dbReference>
<dbReference type="CDD" id="cd05233">
    <property type="entry name" value="SDR_c"/>
    <property type="match status" value="1"/>
</dbReference>
<accession>A0A507B6S0</accession>
<keyword evidence="3" id="KW-0560">Oxidoreductase</keyword>
<evidence type="ECO:0000313" key="4">
    <source>
        <dbReference type="EMBL" id="TPX12538.1"/>
    </source>
</evidence>